<dbReference type="SUPFAM" id="SSF82199">
    <property type="entry name" value="SET domain"/>
    <property type="match status" value="1"/>
</dbReference>
<accession>A0A6C7ECP8</accession>
<dbReference type="Proteomes" id="UP000011863">
    <property type="component" value="Chromosome"/>
</dbReference>
<keyword evidence="2" id="KW-0489">Methyltransferase</keyword>
<keyword evidence="3" id="KW-1185">Reference proteome</keyword>
<feature type="domain" description="SET" evidence="1">
    <location>
        <begin position="3"/>
        <end position="108"/>
    </location>
</feature>
<dbReference type="Gene3D" id="2.170.270.10">
    <property type="entry name" value="SET domain"/>
    <property type="match status" value="1"/>
</dbReference>
<reference evidence="2 3" key="1">
    <citation type="journal article" date="2013" name="Int. J. Syst. Evol. Microbiol.">
        <title>Ilumatobacter nonamiense sp. nov. and Ilumatobacter coccineum sp. nov., isolated from seashore sand.</title>
        <authorList>
            <person name="Matsumoto A."/>
            <person name="Kasai H."/>
            <person name="Matsuo Y."/>
            <person name="Shizuri Y."/>
            <person name="Ichikawa N."/>
            <person name="Fujita N."/>
            <person name="Omura S."/>
            <person name="Takahashi Y."/>
        </authorList>
    </citation>
    <scope>NUCLEOTIDE SEQUENCE [LARGE SCALE GENOMIC DNA]</scope>
    <source>
        <strain evidence="3">NBRC 103263 / KCTC 29153 / YM16-304</strain>
    </source>
</reference>
<dbReference type="Pfam" id="PF00856">
    <property type="entry name" value="SET"/>
    <property type="match status" value="1"/>
</dbReference>
<dbReference type="AlphaFoldDB" id="A0A6C7ECP8"/>
<proteinExistence type="predicted"/>
<dbReference type="PIRSF" id="PIRSF022536">
    <property type="entry name" value="A612L_SET"/>
    <property type="match status" value="1"/>
</dbReference>
<evidence type="ECO:0000313" key="2">
    <source>
        <dbReference type="EMBL" id="BAN02949.1"/>
    </source>
</evidence>
<dbReference type="EMBL" id="AP012057">
    <property type="protein sequence ID" value="BAN02949.1"/>
    <property type="molecule type" value="Genomic_DNA"/>
</dbReference>
<dbReference type="InterPro" id="IPR009207">
    <property type="entry name" value="SET7_MeTrfase"/>
</dbReference>
<sequence length="121" mass="12968">MPQGLRVAESPTGAGRGVFATQPFAAGDEIERCPMLIAEEGNEEELEAGAVGYVFGWGDGQTALALGYGSLYNHSYSPNATTLETKDELVITATRDIAVGEEIYINYMGTAQEGVWFEVLD</sequence>
<protein>
    <submittedName>
        <fullName evidence="2">Putative methyltransferase</fullName>
        <ecNumber evidence="2">2.1.1.-</ecNumber>
    </submittedName>
</protein>
<dbReference type="InterPro" id="IPR046341">
    <property type="entry name" value="SET_dom_sf"/>
</dbReference>
<dbReference type="PROSITE" id="PS50280">
    <property type="entry name" value="SET"/>
    <property type="match status" value="1"/>
</dbReference>
<dbReference type="GO" id="GO:0062122">
    <property type="term" value="F:histone H3K37 methyltransferase activity"/>
    <property type="evidence" value="ECO:0007669"/>
    <property type="project" value="InterPro"/>
</dbReference>
<gene>
    <name evidence="2" type="ORF">YM304_26350</name>
</gene>
<evidence type="ECO:0000313" key="3">
    <source>
        <dbReference type="Proteomes" id="UP000011863"/>
    </source>
</evidence>
<dbReference type="RefSeq" id="WP_015442196.1">
    <property type="nucleotide sequence ID" value="NC_020520.1"/>
</dbReference>
<name>A0A6C7ECP8_ILUCY</name>
<dbReference type="SMART" id="SM00317">
    <property type="entry name" value="SET"/>
    <property type="match status" value="1"/>
</dbReference>
<dbReference type="GO" id="GO:0032259">
    <property type="term" value="P:methylation"/>
    <property type="evidence" value="ECO:0007669"/>
    <property type="project" value="UniProtKB-KW"/>
</dbReference>
<dbReference type="InterPro" id="IPR001214">
    <property type="entry name" value="SET_dom"/>
</dbReference>
<organism evidence="2 3">
    <name type="scientific">Ilumatobacter coccineus (strain NBRC 103263 / KCTC 29153 / YM16-304)</name>
    <dbReference type="NCBI Taxonomy" id="1313172"/>
    <lineage>
        <taxon>Bacteria</taxon>
        <taxon>Bacillati</taxon>
        <taxon>Actinomycetota</taxon>
        <taxon>Acidimicrobiia</taxon>
        <taxon>Acidimicrobiales</taxon>
        <taxon>Ilumatobacteraceae</taxon>
        <taxon>Ilumatobacter</taxon>
    </lineage>
</organism>
<dbReference type="KEGG" id="aym:YM304_26350"/>
<keyword evidence="2" id="KW-0808">Transferase</keyword>
<dbReference type="EC" id="2.1.1.-" evidence="2"/>
<evidence type="ECO:0000259" key="1">
    <source>
        <dbReference type="PROSITE" id="PS50280"/>
    </source>
</evidence>